<evidence type="ECO:0000313" key="5">
    <source>
        <dbReference type="Proteomes" id="UP000256645"/>
    </source>
</evidence>
<evidence type="ECO:0000256" key="1">
    <source>
        <dbReference type="ARBA" id="ARBA00001968"/>
    </source>
</evidence>
<dbReference type="Pfam" id="PF02545">
    <property type="entry name" value="Maf"/>
    <property type="match status" value="1"/>
</dbReference>
<dbReference type="OrthoDB" id="10267058at2759"/>
<evidence type="ECO:0000256" key="2">
    <source>
        <dbReference type="ARBA" id="ARBA00022801"/>
    </source>
</evidence>
<comment type="caution">
    <text evidence="4">The sequence shown here is derived from an EMBL/GenBank/DDBJ whole genome shotgun (WGS) entry which is preliminary data.</text>
</comment>
<sequence>MADVKGYAPLSVAPPKYEDAAAQHGAAPATKLPTRPARSGTLPRGPFPLDIPILQQLKGKRVILASASPRRKYLLSTIGLVDLEITPSTKPENLSKTELTPFEYVLATAIQKCQDVYTTTLETQIASIPDPTVVISADTIIVTTSGRILEKPRSEADHIAMLKMLRDQGMHRCYTAVCVIAPRDDARHPGYNEETTVEETKVFFDQTISDDLILAYVKTREGVDKAGGYGMQGMGALLIEKVEGTPDAVVGLPVKKTLQLIERAVFNQEDDGDGEESDADEN</sequence>
<evidence type="ECO:0000313" key="4">
    <source>
        <dbReference type="EMBL" id="RDW73043.1"/>
    </source>
</evidence>
<dbReference type="AlphaFoldDB" id="A0A3D8RG52"/>
<name>A0A3D8RG52_9HELO</name>
<keyword evidence="2" id="KW-0378">Hydrolase</keyword>
<dbReference type="CDD" id="cd00555">
    <property type="entry name" value="Maf"/>
    <property type="match status" value="1"/>
</dbReference>
<feature type="region of interest" description="Disordered" evidence="3">
    <location>
        <begin position="19"/>
        <end position="44"/>
    </location>
</feature>
<proteinExistence type="inferred from homology"/>
<dbReference type="SUPFAM" id="SSF52972">
    <property type="entry name" value="ITPase-like"/>
    <property type="match status" value="1"/>
</dbReference>
<organism evidence="4 5">
    <name type="scientific">Coleophoma cylindrospora</name>
    <dbReference type="NCBI Taxonomy" id="1849047"/>
    <lineage>
        <taxon>Eukaryota</taxon>
        <taxon>Fungi</taxon>
        <taxon>Dikarya</taxon>
        <taxon>Ascomycota</taxon>
        <taxon>Pezizomycotina</taxon>
        <taxon>Leotiomycetes</taxon>
        <taxon>Helotiales</taxon>
        <taxon>Dermateaceae</taxon>
        <taxon>Coleophoma</taxon>
    </lineage>
</organism>
<dbReference type="NCBIfam" id="TIGR00172">
    <property type="entry name" value="maf"/>
    <property type="match status" value="1"/>
</dbReference>
<comment type="cofactor">
    <cofactor evidence="1">
        <name>a divalent metal cation</name>
        <dbReference type="ChEBI" id="CHEBI:60240"/>
    </cofactor>
</comment>
<gene>
    <name evidence="4" type="ORF">BP6252_06950</name>
</gene>
<dbReference type="InterPro" id="IPR029001">
    <property type="entry name" value="ITPase-like_fam"/>
</dbReference>
<dbReference type="Gene3D" id="3.90.950.10">
    <property type="match status" value="1"/>
</dbReference>
<dbReference type="PANTHER" id="PTHR43213:SF5">
    <property type="entry name" value="BIFUNCTIONAL DTTP_UTP PYROPHOSPHATASE_METHYLTRANSFERASE PROTEIN-RELATED"/>
    <property type="match status" value="1"/>
</dbReference>
<dbReference type="HAMAP" id="MF_00528">
    <property type="entry name" value="Maf"/>
    <property type="match status" value="1"/>
</dbReference>
<dbReference type="GO" id="GO:0047429">
    <property type="term" value="F:nucleoside triphosphate diphosphatase activity"/>
    <property type="evidence" value="ECO:0007669"/>
    <property type="project" value="InterPro"/>
</dbReference>
<accession>A0A3D8RG52</accession>
<keyword evidence="4" id="KW-0808">Transferase</keyword>
<dbReference type="PANTHER" id="PTHR43213">
    <property type="entry name" value="BIFUNCTIONAL DTTP/UTP PYROPHOSPHATASE/METHYLTRANSFERASE PROTEIN-RELATED"/>
    <property type="match status" value="1"/>
</dbReference>
<dbReference type="GO" id="GO:0016740">
    <property type="term" value="F:transferase activity"/>
    <property type="evidence" value="ECO:0007669"/>
    <property type="project" value="UniProtKB-KW"/>
</dbReference>
<reference evidence="4 5" key="1">
    <citation type="journal article" date="2018" name="IMA Fungus">
        <title>IMA Genome-F 9: Draft genome sequence of Annulohypoxylon stygium, Aspergillus mulundensis, Berkeleyomyces basicola (syn. Thielaviopsis basicola), Ceratocystis smalleyi, two Cercospora beticola strains, Coleophoma cylindrospora, Fusarium fracticaudum, Phialophora cf. hyalina, and Morchella septimelata.</title>
        <authorList>
            <person name="Wingfield B.D."/>
            <person name="Bills G.F."/>
            <person name="Dong Y."/>
            <person name="Huang W."/>
            <person name="Nel W.J."/>
            <person name="Swalarsk-Parry B.S."/>
            <person name="Vaghefi N."/>
            <person name="Wilken P.M."/>
            <person name="An Z."/>
            <person name="de Beer Z.W."/>
            <person name="De Vos L."/>
            <person name="Chen L."/>
            <person name="Duong T.A."/>
            <person name="Gao Y."/>
            <person name="Hammerbacher A."/>
            <person name="Kikkert J.R."/>
            <person name="Li Y."/>
            <person name="Li H."/>
            <person name="Li K."/>
            <person name="Li Q."/>
            <person name="Liu X."/>
            <person name="Ma X."/>
            <person name="Naidoo K."/>
            <person name="Pethybridge S.J."/>
            <person name="Sun J."/>
            <person name="Steenkamp E.T."/>
            <person name="van der Nest M.A."/>
            <person name="van Wyk S."/>
            <person name="Wingfield M.J."/>
            <person name="Xiong C."/>
            <person name="Yue Q."/>
            <person name="Zhang X."/>
        </authorList>
    </citation>
    <scope>NUCLEOTIDE SEQUENCE [LARGE SCALE GENOMIC DNA]</scope>
    <source>
        <strain evidence="4 5">BP6252</strain>
    </source>
</reference>
<dbReference type="InterPro" id="IPR003697">
    <property type="entry name" value="Maf-like"/>
</dbReference>
<dbReference type="Proteomes" id="UP000256645">
    <property type="component" value="Unassembled WGS sequence"/>
</dbReference>
<evidence type="ECO:0000256" key="3">
    <source>
        <dbReference type="SAM" id="MobiDB-lite"/>
    </source>
</evidence>
<dbReference type="EMBL" id="PDLM01000007">
    <property type="protein sequence ID" value="RDW73043.1"/>
    <property type="molecule type" value="Genomic_DNA"/>
</dbReference>
<dbReference type="STRING" id="1849047.A0A3D8RG52"/>
<protein>
    <submittedName>
        <fullName evidence="4">Acetylserotonin methytransferase-like protein</fullName>
    </submittedName>
</protein>
<keyword evidence="5" id="KW-1185">Reference proteome</keyword>